<comment type="caution">
    <text evidence="1">The sequence shown here is derived from an EMBL/GenBank/DDBJ whole genome shotgun (WGS) entry which is preliminary data.</text>
</comment>
<dbReference type="EMBL" id="CAJVPW010012535">
    <property type="protein sequence ID" value="CAG8636531.1"/>
    <property type="molecule type" value="Genomic_DNA"/>
</dbReference>
<accession>A0ACA9N9L2</accession>
<evidence type="ECO:0000313" key="1">
    <source>
        <dbReference type="EMBL" id="CAG8636531.1"/>
    </source>
</evidence>
<proteinExistence type="predicted"/>
<reference evidence="1" key="1">
    <citation type="submission" date="2021-06" db="EMBL/GenBank/DDBJ databases">
        <authorList>
            <person name="Kallberg Y."/>
            <person name="Tangrot J."/>
            <person name="Rosling A."/>
        </authorList>
    </citation>
    <scope>NUCLEOTIDE SEQUENCE</scope>
    <source>
        <strain evidence="1">28 12/20/2015</strain>
    </source>
</reference>
<sequence length="62" mass="7121">MRISCELNNKDFIITVLPDDNNPLKSDFQCTCETTTTEIKPNPSIAINTCYQEIFKTKQHTL</sequence>
<gene>
    <name evidence="1" type="ORF">SPELUC_LOCUS8405</name>
</gene>
<feature type="non-terminal residue" evidence="1">
    <location>
        <position position="62"/>
    </location>
</feature>
<keyword evidence="2" id="KW-1185">Reference proteome</keyword>
<dbReference type="Proteomes" id="UP000789366">
    <property type="component" value="Unassembled WGS sequence"/>
</dbReference>
<protein>
    <submittedName>
        <fullName evidence="1">14630_t:CDS:1</fullName>
    </submittedName>
</protein>
<name>A0ACA9N9L2_9GLOM</name>
<organism evidence="1 2">
    <name type="scientific">Cetraspora pellucida</name>
    <dbReference type="NCBI Taxonomy" id="1433469"/>
    <lineage>
        <taxon>Eukaryota</taxon>
        <taxon>Fungi</taxon>
        <taxon>Fungi incertae sedis</taxon>
        <taxon>Mucoromycota</taxon>
        <taxon>Glomeromycotina</taxon>
        <taxon>Glomeromycetes</taxon>
        <taxon>Diversisporales</taxon>
        <taxon>Gigasporaceae</taxon>
        <taxon>Cetraspora</taxon>
    </lineage>
</organism>
<evidence type="ECO:0000313" key="2">
    <source>
        <dbReference type="Proteomes" id="UP000789366"/>
    </source>
</evidence>